<proteinExistence type="predicted"/>
<keyword evidence="2" id="KW-1185">Reference proteome</keyword>
<evidence type="ECO:0000256" key="1">
    <source>
        <dbReference type="SAM" id="MobiDB-lite"/>
    </source>
</evidence>
<feature type="region of interest" description="Disordered" evidence="1">
    <location>
        <begin position="27"/>
        <end position="72"/>
    </location>
</feature>
<accession>A0A7E4ZSP0</accession>
<protein>
    <submittedName>
        <fullName evidence="3">Uncharacterized protein</fullName>
    </submittedName>
</protein>
<evidence type="ECO:0000313" key="2">
    <source>
        <dbReference type="Proteomes" id="UP000492821"/>
    </source>
</evidence>
<sequence length="123" mass="13723">MPTPMLMEDNIESVKRIGTLARVHGTQKSQCPNMGHVSPCPPKSQIKFGSPDGPHRVAGPARQRPEKPPLPKTMNINVVVSERRPMPSNSHTACAWQHLASNRGLEWMPFKSKHVKIFSVKLK</sequence>
<reference evidence="3" key="2">
    <citation type="submission" date="2020-10" db="UniProtKB">
        <authorList>
            <consortium name="WormBaseParasite"/>
        </authorList>
    </citation>
    <scope>IDENTIFICATION</scope>
</reference>
<evidence type="ECO:0000313" key="3">
    <source>
        <dbReference type="WBParaSite" id="Pan_g14855.t1"/>
    </source>
</evidence>
<name>A0A7E4ZSP0_PANRE</name>
<dbReference type="Proteomes" id="UP000492821">
    <property type="component" value="Unassembled WGS sequence"/>
</dbReference>
<dbReference type="WBParaSite" id="Pan_g14855.t1">
    <property type="protein sequence ID" value="Pan_g14855.t1"/>
    <property type="gene ID" value="Pan_g14855"/>
</dbReference>
<organism evidence="2 3">
    <name type="scientific">Panagrellus redivivus</name>
    <name type="common">Microworm</name>
    <dbReference type="NCBI Taxonomy" id="6233"/>
    <lineage>
        <taxon>Eukaryota</taxon>
        <taxon>Metazoa</taxon>
        <taxon>Ecdysozoa</taxon>
        <taxon>Nematoda</taxon>
        <taxon>Chromadorea</taxon>
        <taxon>Rhabditida</taxon>
        <taxon>Tylenchina</taxon>
        <taxon>Panagrolaimomorpha</taxon>
        <taxon>Panagrolaimoidea</taxon>
        <taxon>Panagrolaimidae</taxon>
        <taxon>Panagrellus</taxon>
    </lineage>
</organism>
<reference evidence="2" key="1">
    <citation type="journal article" date="2013" name="Genetics">
        <title>The draft genome and transcriptome of Panagrellus redivivus are shaped by the harsh demands of a free-living lifestyle.</title>
        <authorList>
            <person name="Srinivasan J."/>
            <person name="Dillman A.R."/>
            <person name="Macchietto M.G."/>
            <person name="Heikkinen L."/>
            <person name="Lakso M."/>
            <person name="Fracchia K.M."/>
            <person name="Antoshechkin I."/>
            <person name="Mortazavi A."/>
            <person name="Wong G."/>
            <person name="Sternberg P.W."/>
        </authorList>
    </citation>
    <scope>NUCLEOTIDE SEQUENCE [LARGE SCALE GENOMIC DNA]</scope>
    <source>
        <strain evidence="2">MT8872</strain>
    </source>
</reference>
<dbReference type="AlphaFoldDB" id="A0A7E4ZSP0"/>